<proteinExistence type="predicted"/>
<evidence type="ECO:0000313" key="2">
    <source>
        <dbReference type="Proteomes" id="UP000250572"/>
    </source>
</evidence>
<dbReference type="EMBL" id="NHOQ01000621">
    <property type="protein sequence ID" value="PWA29324.1"/>
    <property type="molecule type" value="Genomic_DNA"/>
</dbReference>
<comment type="caution">
    <text evidence="1">The sequence shown here is derived from an EMBL/GenBank/DDBJ whole genome shotgun (WGS) entry which is preliminary data.</text>
</comment>
<gene>
    <name evidence="1" type="ORF">CCH79_00013925</name>
</gene>
<protein>
    <submittedName>
        <fullName evidence="1">Uncharacterized protein</fullName>
    </submittedName>
</protein>
<keyword evidence="2" id="KW-1185">Reference proteome</keyword>
<sequence>MCTLERFLLFPRQKRKCGHFGLNGLSSLPPPPKLQADCKSKRAKKINIVVNFCLLIGPVEIIPEKSRHSGMVGTPYRRAQMCRLTADQKEALLMQTVMSVHFTDFKLKLIHIRSVNVPARRRCSSSPRLGLLHPSAHMATFGQDRPSFLGVRASSDLDVQTPSPLLLPDLGHVQVESLQALQSQDVLRMFLKQADGIGAFTSY</sequence>
<dbReference type="Proteomes" id="UP000250572">
    <property type="component" value="Unassembled WGS sequence"/>
</dbReference>
<evidence type="ECO:0000313" key="1">
    <source>
        <dbReference type="EMBL" id="PWA29324.1"/>
    </source>
</evidence>
<reference evidence="1 2" key="1">
    <citation type="journal article" date="2018" name="G3 (Bethesda)">
        <title>A High-Quality Reference Genome for the Invasive Mosquitofish Gambusia affinis Using a Chicago Library.</title>
        <authorList>
            <person name="Hoffberg S.L."/>
            <person name="Troendle N.J."/>
            <person name="Glenn T.C."/>
            <person name="Mahmud O."/>
            <person name="Louha S."/>
            <person name="Chalopin D."/>
            <person name="Bennetzen J.L."/>
            <person name="Mauricio R."/>
        </authorList>
    </citation>
    <scope>NUCLEOTIDE SEQUENCE [LARGE SCALE GENOMIC DNA]</scope>
    <source>
        <strain evidence="1">NE01/NJP1002.9</strain>
        <tissue evidence="1">Muscle</tissue>
    </source>
</reference>
<name>A0A315W062_GAMAF</name>
<accession>A0A315W062</accession>
<dbReference type="AlphaFoldDB" id="A0A315W062"/>
<organism evidence="1 2">
    <name type="scientific">Gambusia affinis</name>
    <name type="common">Western mosquitofish</name>
    <name type="synonym">Heterandria affinis</name>
    <dbReference type="NCBI Taxonomy" id="33528"/>
    <lineage>
        <taxon>Eukaryota</taxon>
        <taxon>Metazoa</taxon>
        <taxon>Chordata</taxon>
        <taxon>Craniata</taxon>
        <taxon>Vertebrata</taxon>
        <taxon>Euteleostomi</taxon>
        <taxon>Actinopterygii</taxon>
        <taxon>Neopterygii</taxon>
        <taxon>Teleostei</taxon>
        <taxon>Neoteleostei</taxon>
        <taxon>Acanthomorphata</taxon>
        <taxon>Ovalentaria</taxon>
        <taxon>Atherinomorphae</taxon>
        <taxon>Cyprinodontiformes</taxon>
        <taxon>Poeciliidae</taxon>
        <taxon>Poeciliinae</taxon>
        <taxon>Gambusia</taxon>
    </lineage>
</organism>